<evidence type="ECO:0000313" key="2">
    <source>
        <dbReference type="EMBL" id="GAA1685097.1"/>
    </source>
</evidence>
<evidence type="ECO:0008006" key="4">
    <source>
        <dbReference type="Google" id="ProtNLM"/>
    </source>
</evidence>
<evidence type="ECO:0000313" key="3">
    <source>
        <dbReference type="Proteomes" id="UP001500280"/>
    </source>
</evidence>
<reference evidence="2 3" key="1">
    <citation type="journal article" date="2019" name="Int. J. Syst. Evol. Microbiol.">
        <title>The Global Catalogue of Microorganisms (GCM) 10K type strain sequencing project: providing services to taxonomists for standard genome sequencing and annotation.</title>
        <authorList>
            <consortium name="The Broad Institute Genomics Platform"/>
            <consortium name="The Broad Institute Genome Sequencing Center for Infectious Disease"/>
            <person name="Wu L."/>
            <person name="Ma J."/>
        </authorList>
    </citation>
    <scope>NUCLEOTIDE SEQUENCE [LARGE SCALE GENOMIC DNA]</scope>
    <source>
        <strain evidence="2 3">JCM 14307</strain>
    </source>
</reference>
<dbReference type="RefSeq" id="WP_344151538.1">
    <property type="nucleotide sequence ID" value="NZ_BAAANF010000010.1"/>
</dbReference>
<name>A0ABN2HBL6_9ACTN</name>
<keyword evidence="1" id="KW-0812">Transmembrane</keyword>
<gene>
    <name evidence="2" type="ORF">GCM10009745_31950</name>
</gene>
<evidence type="ECO:0000256" key="1">
    <source>
        <dbReference type="SAM" id="Phobius"/>
    </source>
</evidence>
<dbReference type="Proteomes" id="UP001500280">
    <property type="component" value="Unassembled WGS sequence"/>
</dbReference>
<feature type="transmembrane region" description="Helical" evidence="1">
    <location>
        <begin position="30"/>
        <end position="49"/>
    </location>
</feature>
<keyword evidence="1" id="KW-0472">Membrane</keyword>
<sequence>MVTGDAGPEHWDAEYRRTGRVVFPRRSRSLFTRQVLLSWVVVIVAAIGITDEFDTRGTWFYIRACIVALLVSGAVSTTAQILRGTPVLTVDTTGIRLGDDFTPWTAITTIGAPVTSFFSNHLPIHFTNEDGDEDELEIPRDNVDDLPSLAAWLNHLHTERHIP</sequence>
<keyword evidence="1" id="KW-1133">Transmembrane helix</keyword>
<keyword evidence="3" id="KW-1185">Reference proteome</keyword>
<protein>
    <recommendedName>
        <fullName evidence="4">PH domain-containing protein</fullName>
    </recommendedName>
</protein>
<comment type="caution">
    <text evidence="2">The sequence shown here is derived from an EMBL/GenBank/DDBJ whole genome shotgun (WGS) entry which is preliminary data.</text>
</comment>
<dbReference type="EMBL" id="BAAANF010000010">
    <property type="protein sequence ID" value="GAA1685097.1"/>
    <property type="molecule type" value="Genomic_DNA"/>
</dbReference>
<proteinExistence type="predicted"/>
<accession>A0ABN2HBL6</accession>
<feature type="transmembrane region" description="Helical" evidence="1">
    <location>
        <begin position="61"/>
        <end position="82"/>
    </location>
</feature>
<organism evidence="2 3">
    <name type="scientific">Kribbella yunnanensis</name>
    <dbReference type="NCBI Taxonomy" id="190194"/>
    <lineage>
        <taxon>Bacteria</taxon>
        <taxon>Bacillati</taxon>
        <taxon>Actinomycetota</taxon>
        <taxon>Actinomycetes</taxon>
        <taxon>Propionibacteriales</taxon>
        <taxon>Kribbellaceae</taxon>
        <taxon>Kribbella</taxon>
    </lineage>
</organism>